<name>A0A2N6QUF0_9BACT</name>
<dbReference type="OrthoDB" id="387240at2"/>
<evidence type="ECO:0008006" key="3">
    <source>
        <dbReference type="Google" id="ProtNLM"/>
    </source>
</evidence>
<dbReference type="InterPro" id="IPR036465">
    <property type="entry name" value="vWFA_dom_sf"/>
</dbReference>
<dbReference type="Gene3D" id="3.40.50.410">
    <property type="entry name" value="von Willebrand factor, type A domain"/>
    <property type="match status" value="1"/>
</dbReference>
<reference evidence="1 2" key="1">
    <citation type="submission" date="2017-09" db="EMBL/GenBank/DDBJ databases">
        <title>Bacterial strain isolated from the female urinary microbiota.</title>
        <authorList>
            <person name="Thomas-White K."/>
            <person name="Kumar N."/>
            <person name="Forster S."/>
            <person name="Putonti C."/>
            <person name="Lawley T."/>
            <person name="Wolfe A.J."/>
        </authorList>
    </citation>
    <scope>NUCLEOTIDE SEQUENCE [LARGE SCALE GENOMIC DNA]</scope>
    <source>
        <strain evidence="1 2">UMB0536</strain>
    </source>
</reference>
<dbReference type="PANTHER" id="PTHR36846">
    <property type="entry name" value="PROTEIN VIAA"/>
    <property type="match status" value="1"/>
</dbReference>
<dbReference type="EMBL" id="PNGJ01000001">
    <property type="protein sequence ID" value="PMC25639.1"/>
    <property type="molecule type" value="Genomic_DNA"/>
</dbReference>
<dbReference type="Proteomes" id="UP000235564">
    <property type="component" value="Unassembled WGS sequence"/>
</dbReference>
<protein>
    <recommendedName>
        <fullName evidence="3">VWA domain-containing protein</fullName>
    </recommendedName>
</protein>
<comment type="caution">
    <text evidence="1">The sequence shown here is derived from an EMBL/GenBank/DDBJ whole genome shotgun (WGS) entry which is preliminary data.</text>
</comment>
<sequence length="456" mass="53405">MNTPQNNDFAQKLKEYDEAFDFYMDYGKLPENMSKGDLLGGFIVQTIQDNPQLESRDPLWTELMKEELMKFIETMLQVLQPIEEYHRKEQAFIKAFVGGGLTQKRNMWGQTTKIIEQNYKLGELNLEGYKDQLNECNSDQQKEIILNALAHEWKKASDDKEEERKQNLLSTNQQRWVQHLKEHGLSDYKERQKVERFFYSYPELRELIRMIGREQPKREDEMDDTIQRYLPILPSSPKPAAEAEEIVNGNELQHLLPSETAILSDRQTENLFFYKFVTQQLQLFANRPKNKSHFKIEQTKKKEPRLENGPIIVAVDTSGSMNGKRLKIAYSVLTQLLRLARKQKRKVFLMSFSVRAKFLDLSLPRNWIRLNAFLEERFTGGTDGEAMLNRAIEKLQSKSFGMADVLIISDFYFPPPLGPTKKKMLIEHNKGTRFYGLKINSTGKPYDKILDKTWNI</sequence>
<proteinExistence type="predicted"/>
<gene>
    <name evidence="1" type="ORF">CJ231_02410</name>
</gene>
<dbReference type="PANTHER" id="PTHR36846:SF1">
    <property type="entry name" value="PROTEIN VIAA"/>
    <property type="match status" value="1"/>
</dbReference>
<dbReference type="SUPFAM" id="SSF53300">
    <property type="entry name" value="vWA-like"/>
    <property type="match status" value="1"/>
</dbReference>
<accession>A0A2N6QUF0</accession>
<evidence type="ECO:0000313" key="2">
    <source>
        <dbReference type="Proteomes" id="UP000235564"/>
    </source>
</evidence>
<evidence type="ECO:0000313" key="1">
    <source>
        <dbReference type="EMBL" id="PMC25639.1"/>
    </source>
</evidence>
<dbReference type="RefSeq" id="WP_102696551.1">
    <property type="nucleotide sequence ID" value="NZ_PNGJ01000001.1"/>
</dbReference>
<organism evidence="1 2">
    <name type="scientific">Hoylesella buccalis</name>
    <dbReference type="NCBI Taxonomy" id="28127"/>
    <lineage>
        <taxon>Bacteria</taxon>
        <taxon>Pseudomonadati</taxon>
        <taxon>Bacteroidota</taxon>
        <taxon>Bacteroidia</taxon>
        <taxon>Bacteroidales</taxon>
        <taxon>Prevotellaceae</taxon>
        <taxon>Hoylesella</taxon>
    </lineage>
</organism>
<dbReference type="AlphaFoldDB" id="A0A2N6QUF0"/>